<keyword evidence="3" id="KW-1185">Reference proteome</keyword>
<dbReference type="Gene3D" id="3.40.50.360">
    <property type="match status" value="1"/>
</dbReference>
<name>A0A7K4HPP9_9EURY</name>
<dbReference type="PANTHER" id="PTHR39201:SF1">
    <property type="entry name" value="FLAVODOXIN-LIKE DOMAIN-CONTAINING PROTEIN"/>
    <property type="match status" value="1"/>
</dbReference>
<reference evidence="2 3" key="1">
    <citation type="submission" date="2020-06" db="EMBL/GenBank/DDBJ databases">
        <title>Methanofollis fontis sp. nov., a methanogen isolated from marine sediments near a cold seep at Four-Way Closure Ridge offshore southwestern Taiwan.</title>
        <authorList>
            <person name="Chen S.-C."/>
            <person name="Teng N.-H."/>
            <person name="Lin Y.-S."/>
            <person name="Lai M.-C."/>
            <person name="Chen H.-H."/>
            <person name="Wang C.-C."/>
        </authorList>
    </citation>
    <scope>NUCLEOTIDE SEQUENCE [LARGE SCALE GENOMIC DNA]</scope>
    <source>
        <strain evidence="2 3">DSM 2702</strain>
    </source>
</reference>
<dbReference type="RefSeq" id="WP_176788477.1">
    <property type="nucleotide sequence ID" value="NZ_JABXWR010000001.1"/>
</dbReference>
<protein>
    <submittedName>
        <fullName evidence="2">ArsR family transcriptional regulator</fullName>
    </submittedName>
</protein>
<dbReference type="SUPFAM" id="SSF52218">
    <property type="entry name" value="Flavoproteins"/>
    <property type="match status" value="1"/>
</dbReference>
<organism evidence="2 3">
    <name type="scientific">Methanofollis tationis</name>
    <dbReference type="NCBI Taxonomy" id="81417"/>
    <lineage>
        <taxon>Archaea</taxon>
        <taxon>Methanobacteriati</taxon>
        <taxon>Methanobacteriota</taxon>
        <taxon>Stenosarchaea group</taxon>
        <taxon>Methanomicrobia</taxon>
        <taxon>Methanomicrobiales</taxon>
        <taxon>Methanomicrobiaceae</taxon>
        <taxon>Methanofollis</taxon>
    </lineage>
</organism>
<dbReference type="OrthoDB" id="73155at2157"/>
<feature type="domain" description="Flavodoxin-like" evidence="1">
    <location>
        <begin position="3"/>
        <end position="160"/>
    </location>
</feature>
<dbReference type="PANTHER" id="PTHR39201">
    <property type="entry name" value="EXPORTED PROTEIN-RELATED"/>
    <property type="match status" value="1"/>
</dbReference>
<accession>A0A7K4HPP9</accession>
<dbReference type="InterPro" id="IPR008254">
    <property type="entry name" value="Flavodoxin/NO_synth"/>
</dbReference>
<dbReference type="PROSITE" id="PS50902">
    <property type="entry name" value="FLAVODOXIN_LIKE"/>
    <property type="match status" value="1"/>
</dbReference>
<dbReference type="Pfam" id="PF12682">
    <property type="entry name" value="Flavodoxin_4"/>
    <property type="match status" value="1"/>
</dbReference>
<proteinExistence type="predicted"/>
<gene>
    <name evidence="2" type="ORF">HWN36_05725</name>
</gene>
<evidence type="ECO:0000259" key="1">
    <source>
        <dbReference type="PROSITE" id="PS50902"/>
    </source>
</evidence>
<dbReference type="InterPro" id="IPR029039">
    <property type="entry name" value="Flavoprotein-like_sf"/>
</dbReference>
<evidence type="ECO:0000313" key="2">
    <source>
        <dbReference type="EMBL" id="NVO66818.1"/>
    </source>
</evidence>
<dbReference type="AlphaFoldDB" id="A0A7K4HPP9"/>
<dbReference type="EMBL" id="JABXWR010000001">
    <property type="protein sequence ID" value="NVO66818.1"/>
    <property type="molecule type" value="Genomic_DNA"/>
</dbReference>
<dbReference type="GO" id="GO:0010181">
    <property type="term" value="F:FMN binding"/>
    <property type="evidence" value="ECO:0007669"/>
    <property type="project" value="InterPro"/>
</dbReference>
<comment type="caution">
    <text evidence="2">The sequence shown here is derived from an EMBL/GenBank/DDBJ whole genome shotgun (WGS) entry which is preliminary data.</text>
</comment>
<sequence length="160" mass="16419">MRACIVYYSATGNTRALAEAAAGLSGADIVEVKDEEDYSKVMMYLKGAPRARRGEAARIEPAAIDVGGYDLIAVGTPVWAFRPTPAANAIVAALQNCAGKRAVAFATSGGAPGDTVGVLKARMEERGMKVVGTFHASDKEVKSGEGADALARLISSASGA</sequence>
<evidence type="ECO:0000313" key="3">
    <source>
        <dbReference type="Proteomes" id="UP000570823"/>
    </source>
</evidence>
<dbReference type="Proteomes" id="UP000570823">
    <property type="component" value="Unassembled WGS sequence"/>
</dbReference>